<dbReference type="AlphaFoldDB" id="A0A7R8X6M3"/>
<keyword evidence="3" id="KW-0479">Metal-binding</keyword>
<dbReference type="PROSITE" id="PS51462">
    <property type="entry name" value="NUDIX"/>
    <property type="match status" value="1"/>
</dbReference>
<keyword evidence="9" id="KW-1185">Reference proteome</keyword>
<keyword evidence="4" id="KW-0378">Hydrolase</keyword>
<name>A0A7R8X6M3_9CRUS</name>
<reference evidence="8" key="1">
    <citation type="submission" date="2020-11" db="EMBL/GenBank/DDBJ databases">
        <authorList>
            <person name="Tran Van P."/>
        </authorList>
    </citation>
    <scope>NUCLEOTIDE SEQUENCE</scope>
</reference>
<dbReference type="GO" id="GO:0010945">
    <property type="term" value="F:coenzyme A diphosphatase activity"/>
    <property type="evidence" value="ECO:0007669"/>
    <property type="project" value="InterPro"/>
</dbReference>
<dbReference type="Proteomes" id="UP000677054">
    <property type="component" value="Unassembled WGS sequence"/>
</dbReference>
<proteinExistence type="predicted"/>
<evidence type="ECO:0000256" key="5">
    <source>
        <dbReference type="ARBA" id="ARBA00022842"/>
    </source>
</evidence>
<comment type="cofactor">
    <cofactor evidence="1">
        <name>Mn(2+)</name>
        <dbReference type="ChEBI" id="CHEBI:29035"/>
    </cofactor>
</comment>
<organism evidence="8">
    <name type="scientific">Darwinula stevensoni</name>
    <dbReference type="NCBI Taxonomy" id="69355"/>
    <lineage>
        <taxon>Eukaryota</taxon>
        <taxon>Metazoa</taxon>
        <taxon>Ecdysozoa</taxon>
        <taxon>Arthropoda</taxon>
        <taxon>Crustacea</taxon>
        <taxon>Oligostraca</taxon>
        <taxon>Ostracoda</taxon>
        <taxon>Podocopa</taxon>
        <taxon>Podocopida</taxon>
        <taxon>Darwinulocopina</taxon>
        <taxon>Darwinuloidea</taxon>
        <taxon>Darwinulidae</taxon>
        <taxon>Darwinula</taxon>
    </lineage>
</organism>
<evidence type="ECO:0000256" key="1">
    <source>
        <dbReference type="ARBA" id="ARBA00001936"/>
    </source>
</evidence>
<comment type="cofactor">
    <cofactor evidence="2">
        <name>Mg(2+)</name>
        <dbReference type="ChEBI" id="CHEBI:18420"/>
    </cofactor>
</comment>
<evidence type="ECO:0000256" key="4">
    <source>
        <dbReference type="ARBA" id="ARBA00022801"/>
    </source>
</evidence>
<dbReference type="InterPro" id="IPR045121">
    <property type="entry name" value="CoAse"/>
</dbReference>
<dbReference type="InterPro" id="IPR000086">
    <property type="entry name" value="NUDIX_hydrolase_dom"/>
</dbReference>
<dbReference type="GO" id="GO:0046872">
    <property type="term" value="F:metal ion binding"/>
    <property type="evidence" value="ECO:0007669"/>
    <property type="project" value="UniProtKB-KW"/>
</dbReference>
<gene>
    <name evidence="8" type="ORF">DSTB1V02_LOCUS1571</name>
</gene>
<evidence type="ECO:0000313" key="8">
    <source>
        <dbReference type="EMBL" id="CAD7241583.1"/>
    </source>
</evidence>
<sequence>MTERGRTYVTASEKSFKFVLSSRNRERALEALKRIPPLRARTSEKEPSAAVLVPLCTVSDEVSLLYTLRSSDLRLHRGEVSFPGGGRDSNDDNLVTTALRETEEELGIHQNKVDVWGMMPSVPTRKQDSSVAPCIGYIGSIDVPSLKLQIGEVEEAFPVPLWALCEPQNFRYTQYKQAGYSLPVFLGGKHRIWGLTAIITYQVLCVLAPQNFTSRVKFAHRVRI</sequence>
<dbReference type="CDD" id="cd03426">
    <property type="entry name" value="NUDIX_CoAse_Nudt7"/>
    <property type="match status" value="1"/>
</dbReference>
<keyword evidence="5" id="KW-0460">Magnesium</keyword>
<dbReference type="InterPro" id="IPR015797">
    <property type="entry name" value="NUDIX_hydrolase-like_dom_sf"/>
</dbReference>
<evidence type="ECO:0000313" key="9">
    <source>
        <dbReference type="Proteomes" id="UP000677054"/>
    </source>
</evidence>
<dbReference type="PANTHER" id="PTHR12992:SF11">
    <property type="entry name" value="MITOCHONDRIAL COENZYME A DIPHOSPHATASE NUDT8"/>
    <property type="match status" value="1"/>
</dbReference>
<dbReference type="PANTHER" id="PTHR12992">
    <property type="entry name" value="NUDIX HYDROLASE"/>
    <property type="match status" value="1"/>
</dbReference>
<dbReference type="Pfam" id="PF00293">
    <property type="entry name" value="NUDIX"/>
    <property type="match status" value="1"/>
</dbReference>
<dbReference type="OrthoDB" id="10262892at2759"/>
<dbReference type="Gene3D" id="3.90.79.10">
    <property type="entry name" value="Nucleoside Triphosphate Pyrophosphohydrolase"/>
    <property type="match status" value="1"/>
</dbReference>
<evidence type="ECO:0000256" key="2">
    <source>
        <dbReference type="ARBA" id="ARBA00001946"/>
    </source>
</evidence>
<evidence type="ECO:0000256" key="3">
    <source>
        <dbReference type="ARBA" id="ARBA00022723"/>
    </source>
</evidence>
<evidence type="ECO:0000256" key="6">
    <source>
        <dbReference type="ARBA" id="ARBA00023211"/>
    </source>
</evidence>
<feature type="domain" description="Nudix hydrolase" evidence="7">
    <location>
        <begin position="46"/>
        <end position="180"/>
    </location>
</feature>
<dbReference type="SUPFAM" id="SSF55811">
    <property type="entry name" value="Nudix"/>
    <property type="match status" value="1"/>
</dbReference>
<evidence type="ECO:0000259" key="7">
    <source>
        <dbReference type="PROSITE" id="PS51462"/>
    </source>
</evidence>
<accession>A0A7R8X6M3</accession>
<keyword evidence="6" id="KW-0464">Manganese</keyword>
<protein>
    <recommendedName>
        <fullName evidence="7">Nudix hydrolase domain-containing protein</fullName>
    </recommendedName>
</protein>
<dbReference type="EMBL" id="CAJPEV010000151">
    <property type="protein sequence ID" value="CAG0881440.1"/>
    <property type="molecule type" value="Genomic_DNA"/>
</dbReference>
<dbReference type="EMBL" id="LR899668">
    <property type="protein sequence ID" value="CAD7241583.1"/>
    <property type="molecule type" value="Genomic_DNA"/>
</dbReference>